<dbReference type="InterPro" id="IPR023365">
    <property type="entry name" value="Sortase_dom-sf"/>
</dbReference>
<evidence type="ECO:0000256" key="1">
    <source>
        <dbReference type="ARBA" id="ARBA00022801"/>
    </source>
</evidence>
<dbReference type="SUPFAM" id="SSF63817">
    <property type="entry name" value="Sortase"/>
    <property type="match status" value="1"/>
</dbReference>
<sequence length="232" mass="24057">MRARRPERRRHGRRPRRWAPFAAGGTLALALGGFLLGHTTQQPPPVRINTVAAAPADSPATVPVAPPSGGPSAGAQPPAPPAQAAPPTRLVIPSIGVDAPVGPGGLNSDGTVEVPPLDQPSRVDWYDQGPAPGAVGPAVLLGHLDTKAGPAVFAKLPKLKPGDKIEIHRADGSTVTFQVRELHQYAKDAFPTDLVYGSTSTPQLRVITCGGSLQSNGHYSDNIIVFADLVSS</sequence>
<keyword evidence="1" id="KW-0378">Hydrolase</keyword>
<evidence type="ECO:0000313" key="4">
    <source>
        <dbReference type="Proteomes" id="UP000540506"/>
    </source>
</evidence>
<dbReference type="InterPro" id="IPR005754">
    <property type="entry name" value="Sortase"/>
</dbReference>
<dbReference type="GO" id="GO:0016787">
    <property type="term" value="F:hydrolase activity"/>
    <property type="evidence" value="ECO:0007669"/>
    <property type="project" value="UniProtKB-KW"/>
</dbReference>
<dbReference type="AlphaFoldDB" id="A0A7W7R4W0"/>
<organism evidence="3 4">
    <name type="scientific">Kitasatospora kifunensis</name>
    <name type="common">Streptomyces kifunensis</name>
    <dbReference type="NCBI Taxonomy" id="58351"/>
    <lineage>
        <taxon>Bacteria</taxon>
        <taxon>Bacillati</taxon>
        <taxon>Actinomycetota</taxon>
        <taxon>Actinomycetes</taxon>
        <taxon>Kitasatosporales</taxon>
        <taxon>Streptomycetaceae</taxon>
        <taxon>Kitasatospora</taxon>
    </lineage>
</organism>
<evidence type="ECO:0000313" key="3">
    <source>
        <dbReference type="EMBL" id="MBB4925264.1"/>
    </source>
</evidence>
<comment type="caution">
    <text evidence="3">The sequence shown here is derived from an EMBL/GenBank/DDBJ whole genome shotgun (WGS) entry which is preliminary data.</text>
</comment>
<proteinExistence type="predicted"/>
<dbReference type="Pfam" id="PF04203">
    <property type="entry name" value="Sortase"/>
    <property type="match status" value="1"/>
</dbReference>
<reference evidence="3 4" key="1">
    <citation type="submission" date="2020-08" db="EMBL/GenBank/DDBJ databases">
        <title>Sequencing the genomes of 1000 actinobacteria strains.</title>
        <authorList>
            <person name="Klenk H.-P."/>
        </authorList>
    </citation>
    <scope>NUCLEOTIDE SEQUENCE [LARGE SCALE GENOMIC DNA]</scope>
    <source>
        <strain evidence="3 4">DSM 41654</strain>
    </source>
</reference>
<dbReference type="CDD" id="cd05829">
    <property type="entry name" value="Sortase_F"/>
    <property type="match status" value="1"/>
</dbReference>
<name>A0A7W7R4W0_KITKI</name>
<accession>A0A7W7R4W0</accession>
<gene>
    <name evidence="3" type="ORF">FHR34_004257</name>
</gene>
<protein>
    <submittedName>
        <fullName evidence="3">Sortase (Surface protein transpeptidase)</fullName>
    </submittedName>
</protein>
<evidence type="ECO:0000256" key="2">
    <source>
        <dbReference type="SAM" id="MobiDB-lite"/>
    </source>
</evidence>
<feature type="region of interest" description="Disordered" evidence="2">
    <location>
        <begin position="57"/>
        <end position="87"/>
    </location>
</feature>
<dbReference type="RefSeq" id="WP_184937319.1">
    <property type="nucleotide sequence ID" value="NZ_JACHJV010000001.1"/>
</dbReference>
<dbReference type="Gene3D" id="2.40.260.10">
    <property type="entry name" value="Sortase"/>
    <property type="match status" value="1"/>
</dbReference>
<dbReference type="InterPro" id="IPR042001">
    <property type="entry name" value="Sortase_F"/>
</dbReference>
<dbReference type="NCBIfam" id="NF033748">
    <property type="entry name" value="class_F_sortase"/>
    <property type="match status" value="1"/>
</dbReference>
<dbReference type="EMBL" id="JACHJV010000001">
    <property type="protein sequence ID" value="MBB4925264.1"/>
    <property type="molecule type" value="Genomic_DNA"/>
</dbReference>
<keyword evidence="4" id="KW-1185">Reference proteome</keyword>
<dbReference type="Proteomes" id="UP000540506">
    <property type="component" value="Unassembled WGS sequence"/>
</dbReference>